<dbReference type="EMBL" id="JAMBQA010000003">
    <property type="protein sequence ID" value="MDG0846156.1"/>
    <property type="molecule type" value="Genomic_DNA"/>
</dbReference>
<dbReference type="PIRSF" id="PIRSF006470">
    <property type="entry name" value="DctB"/>
    <property type="match status" value="1"/>
</dbReference>
<dbReference type="AlphaFoldDB" id="A0A9X4L3J9"/>
<sequence>MKYFKLYLLVLMISFIVVLTGCSKDVENADAKENTEVIRLAHIYPENSVKGKAAEMYADKIQKKTHNNIKIKVYPASQLGGDEVLAQDISRGTLDMSFINHGSLSGMDKMMDFQYLPFIANNYNEADKLFYGNGIIPTLTKKTLLEHNMVTLGFFENEFRGVSTSDKDIKSLEDLKDQKIRVPGSKSIQGFFNNAGAQTEVMPFNELYMGLQQGTIDGQDNGLMLTYESRLHEVNKHYTLLNHVYATGTIVINQDKYKSLTKEQQKHFKDVGKEVEKWQIKENRKETKRYIEDMKAEGVKFTELTPDEKKKMQSEGRKQWKNYEDLYGKENIRKLQKEVSAIHD</sequence>
<keyword evidence="5" id="KW-1185">Reference proteome</keyword>
<dbReference type="GO" id="GO:0030288">
    <property type="term" value="C:outer membrane-bounded periplasmic space"/>
    <property type="evidence" value="ECO:0007669"/>
    <property type="project" value="InterPro"/>
</dbReference>
<comment type="caution">
    <text evidence="4">The sequence shown here is derived from an EMBL/GenBank/DDBJ whole genome shotgun (WGS) entry which is preliminary data.</text>
</comment>
<dbReference type="GO" id="GO:0055085">
    <property type="term" value="P:transmembrane transport"/>
    <property type="evidence" value="ECO:0007669"/>
    <property type="project" value="InterPro"/>
</dbReference>
<gene>
    <name evidence="4" type="ORF">M4L89_07965</name>
</gene>
<proteinExistence type="inferred from homology"/>
<dbReference type="PANTHER" id="PTHR33376:SF7">
    <property type="entry name" value="C4-DICARBOXYLATE-BINDING PROTEIN DCTB"/>
    <property type="match status" value="1"/>
</dbReference>
<dbReference type="Gene3D" id="3.40.190.170">
    <property type="entry name" value="Bacterial extracellular solute-binding protein, family 7"/>
    <property type="match status" value="1"/>
</dbReference>
<dbReference type="Proteomes" id="UP001152422">
    <property type="component" value="Unassembled WGS sequence"/>
</dbReference>
<dbReference type="InterPro" id="IPR004682">
    <property type="entry name" value="TRAP_DctP"/>
</dbReference>
<comment type="similarity">
    <text evidence="1">Belongs to the bacterial solute-binding protein 7 family.</text>
</comment>
<evidence type="ECO:0000256" key="2">
    <source>
        <dbReference type="ARBA" id="ARBA00022448"/>
    </source>
</evidence>
<dbReference type="NCBIfam" id="NF037995">
    <property type="entry name" value="TRAP_S1"/>
    <property type="match status" value="1"/>
</dbReference>
<organism evidence="4 5">
    <name type="scientific">Staphylococcus equorum</name>
    <dbReference type="NCBI Taxonomy" id="246432"/>
    <lineage>
        <taxon>Bacteria</taxon>
        <taxon>Bacillati</taxon>
        <taxon>Bacillota</taxon>
        <taxon>Bacilli</taxon>
        <taxon>Bacillales</taxon>
        <taxon>Staphylococcaceae</taxon>
        <taxon>Staphylococcus</taxon>
    </lineage>
</organism>
<evidence type="ECO:0000256" key="3">
    <source>
        <dbReference type="ARBA" id="ARBA00022729"/>
    </source>
</evidence>
<dbReference type="InterPro" id="IPR038404">
    <property type="entry name" value="TRAP_DctP_sf"/>
</dbReference>
<evidence type="ECO:0000256" key="1">
    <source>
        <dbReference type="ARBA" id="ARBA00009023"/>
    </source>
</evidence>
<evidence type="ECO:0000313" key="5">
    <source>
        <dbReference type="Proteomes" id="UP001152422"/>
    </source>
</evidence>
<keyword evidence="3" id="KW-0732">Signal</keyword>
<dbReference type="SUPFAM" id="SSF53850">
    <property type="entry name" value="Periplasmic binding protein-like II"/>
    <property type="match status" value="1"/>
</dbReference>
<name>A0A9X4L3J9_9STAP</name>
<dbReference type="CDD" id="cd13603">
    <property type="entry name" value="PBP2_TRAP_Siap_TeaA_like"/>
    <property type="match status" value="1"/>
</dbReference>
<dbReference type="RefSeq" id="WP_277583230.1">
    <property type="nucleotide sequence ID" value="NZ_JAMBPY010000003.1"/>
</dbReference>
<dbReference type="InterPro" id="IPR018389">
    <property type="entry name" value="DctP_fam"/>
</dbReference>
<reference evidence="4" key="1">
    <citation type="submission" date="2022-05" db="EMBL/GenBank/DDBJ databases">
        <title>Comparative genomics of Staphylococcus equorum isolates.</title>
        <authorList>
            <person name="Luelf R.H."/>
        </authorList>
    </citation>
    <scope>NUCLEOTIDE SEQUENCE</scope>
    <source>
        <strain evidence="4">TMW 2.2497</strain>
    </source>
</reference>
<dbReference type="Pfam" id="PF03480">
    <property type="entry name" value="DctP"/>
    <property type="match status" value="1"/>
</dbReference>
<protein>
    <submittedName>
        <fullName evidence="4">TRAP transporter substrate-binding protein</fullName>
    </submittedName>
</protein>
<accession>A0A9X4L3J9</accession>
<dbReference type="PROSITE" id="PS51257">
    <property type="entry name" value="PROKAR_LIPOPROTEIN"/>
    <property type="match status" value="1"/>
</dbReference>
<keyword evidence="2" id="KW-0813">Transport</keyword>
<dbReference type="PANTHER" id="PTHR33376">
    <property type="match status" value="1"/>
</dbReference>
<evidence type="ECO:0000313" key="4">
    <source>
        <dbReference type="EMBL" id="MDG0846156.1"/>
    </source>
</evidence>
<dbReference type="NCBIfam" id="TIGR00787">
    <property type="entry name" value="dctP"/>
    <property type="match status" value="1"/>
</dbReference>